<comment type="caution">
    <text evidence="1">The sequence shown here is derived from an EMBL/GenBank/DDBJ whole genome shotgun (WGS) entry which is preliminary data.</text>
</comment>
<evidence type="ECO:0000313" key="2">
    <source>
        <dbReference type="Proteomes" id="UP001152531"/>
    </source>
</evidence>
<evidence type="ECO:0000313" key="1">
    <source>
        <dbReference type="EMBL" id="CAH6719828.1"/>
    </source>
</evidence>
<sequence length="113" mass="12560">MVQPHKLFYKGKEEDFIIFIEDKELLDKYKNNDTTIPLIDLVSIYKVFTNRQGGSEGVLDEASKAELQNEFGTNNVDEAIKIILKEGQDKSVGGIHGGYNSHNDSMGPAAITN</sequence>
<reference evidence="1" key="1">
    <citation type="submission" date="2022-06" db="EMBL/GenBank/DDBJ databases">
        <authorList>
            <person name="Legras J.-L."/>
            <person name="Devillers H."/>
            <person name="Grondin C."/>
        </authorList>
    </citation>
    <scope>NUCLEOTIDE SEQUENCE</scope>
    <source>
        <strain evidence="1">CLIB 1444</strain>
    </source>
</reference>
<proteinExistence type="predicted"/>
<organism evidence="1 2">
    <name type="scientific">[Candida] jaroonii</name>
    <dbReference type="NCBI Taxonomy" id="467808"/>
    <lineage>
        <taxon>Eukaryota</taxon>
        <taxon>Fungi</taxon>
        <taxon>Dikarya</taxon>
        <taxon>Ascomycota</taxon>
        <taxon>Saccharomycotina</taxon>
        <taxon>Pichiomycetes</taxon>
        <taxon>Debaryomycetaceae</taxon>
        <taxon>Yamadazyma</taxon>
    </lineage>
</organism>
<gene>
    <name evidence="1" type="ORF">CLIB1444_02S17414</name>
</gene>
<name>A0ACA9Y504_9ASCO</name>
<keyword evidence="2" id="KW-1185">Reference proteome</keyword>
<dbReference type="EMBL" id="CALSDN010000002">
    <property type="protein sequence ID" value="CAH6719828.1"/>
    <property type="molecule type" value="Genomic_DNA"/>
</dbReference>
<protein>
    <submittedName>
        <fullName evidence="1">Restriction of telomere capping protein 3</fullName>
    </submittedName>
</protein>
<accession>A0ACA9Y504</accession>
<dbReference type="Proteomes" id="UP001152531">
    <property type="component" value="Unassembled WGS sequence"/>
</dbReference>